<sequence>IRIIGELEGRKLTLLGFGVLIVFEHFIDAQDPLEVLFRGTSAFELLNLQIEVVTDTPLLQSWNQLLFFFRKFILPVNFIFHLNIPSGNSMCTWWSNTRQGQSLNNLGQFIKPYRKFFLPLLESKELAWLSHSLVLRLHVFFLFCLVVPLGSCVFNLHFFIFYHNINNLTFLVQEEGQFPEDNLKAQTIVAHTLMARICPSKVVSCASKCLLIPPELSRAWVTRSSRAMNSSRVCWKVYDPHVILAASNVAAHFTEAFDPLESILFLISPPCQKRPEVSSHCIRTGQWKRTLISTDWYACASLFISLANSSGFGGDTSLKACGDTGAAVGIGGIGGLGWIGWPATVDFQWLMAKLASPGRSPIVAPFFLYTVGLTGRARKRYLLQNLTATLPFLVGG</sequence>
<evidence type="ECO:0000313" key="2">
    <source>
        <dbReference type="EMBL" id="PKI38829.1"/>
    </source>
</evidence>
<protein>
    <submittedName>
        <fullName evidence="2">Uncharacterized protein</fullName>
    </submittedName>
</protein>
<feature type="transmembrane region" description="Helical" evidence="1">
    <location>
        <begin position="139"/>
        <end position="162"/>
    </location>
</feature>
<feature type="non-terminal residue" evidence="2">
    <location>
        <position position="1"/>
    </location>
</feature>
<organism evidence="2 3">
    <name type="scientific">Punica granatum</name>
    <name type="common">Pomegranate</name>
    <dbReference type="NCBI Taxonomy" id="22663"/>
    <lineage>
        <taxon>Eukaryota</taxon>
        <taxon>Viridiplantae</taxon>
        <taxon>Streptophyta</taxon>
        <taxon>Embryophyta</taxon>
        <taxon>Tracheophyta</taxon>
        <taxon>Spermatophyta</taxon>
        <taxon>Magnoliopsida</taxon>
        <taxon>eudicotyledons</taxon>
        <taxon>Gunneridae</taxon>
        <taxon>Pentapetalae</taxon>
        <taxon>rosids</taxon>
        <taxon>malvids</taxon>
        <taxon>Myrtales</taxon>
        <taxon>Lythraceae</taxon>
        <taxon>Punica</taxon>
    </lineage>
</organism>
<name>A0A2I0I492_PUNGR</name>
<gene>
    <name evidence="2" type="ORF">CRG98_040779</name>
</gene>
<keyword evidence="1" id="KW-0812">Transmembrane</keyword>
<keyword evidence="1" id="KW-1133">Transmembrane helix</keyword>
<proteinExistence type="predicted"/>
<keyword evidence="1" id="KW-0472">Membrane</keyword>
<dbReference type="AlphaFoldDB" id="A0A2I0I492"/>
<dbReference type="EMBL" id="PGOL01004006">
    <property type="protein sequence ID" value="PKI38829.1"/>
    <property type="molecule type" value="Genomic_DNA"/>
</dbReference>
<comment type="caution">
    <text evidence="2">The sequence shown here is derived from an EMBL/GenBank/DDBJ whole genome shotgun (WGS) entry which is preliminary data.</text>
</comment>
<dbReference type="Proteomes" id="UP000233551">
    <property type="component" value="Unassembled WGS sequence"/>
</dbReference>
<evidence type="ECO:0000256" key="1">
    <source>
        <dbReference type="SAM" id="Phobius"/>
    </source>
</evidence>
<accession>A0A2I0I492</accession>
<keyword evidence="3" id="KW-1185">Reference proteome</keyword>
<reference evidence="2 3" key="1">
    <citation type="submission" date="2017-11" db="EMBL/GenBank/DDBJ databases">
        <title>De-novo sequencing of pomegranate (Punica granatum L.) genome.</title>
        <authorList>
            <person name="Akparov Z."/>
            <person name="Amiraslanov A."/>
            <person name="Hajiyeva S."/>
            <person name="Abbasov M."/>
            <person name="Kaur K."/>
            <person name="Hamwieh A."/>
            <person name="Solovyev V."/>
            <person name="Salamov A."/>
            <person name="Braich B."/>
            <person name="Kosarev P."/>
            <person name="Mahmoud A."/>
            <person name="Hajiyev E."/>
            <person name="Babayeva S."/>
            <person name="Izzatullayeva V."/>
            <person name="Mammadov A."/>
            <person name="Mammadov A."/>
            <person name="Sharifova S."/>
            <person name="Ojaghi J."/>
            <person name="Eynullazada K."/>
            <person name="Bayramov B."/>
            <person name="Abdulazimova A."/>
            <person name="Shahmuradov I."/>
        </authorList>
    </citation>
    <scope>NUCLEOTIDE SEQUENCE [LARGE SCALE GENOMIC DNA]</scope>
    <source>
        <strain evidence="3">cv. AG2017</strain>
        <tissue evidence="2">Leaf</tissue>
    </source>
</reference>
<evidence type="ECO:0000313" key="3">
    <source>
        <dbReference type="Proteomes" id="UP000233551"/>
    </source>
</evidence>